<feature type="compositionally biased region" description="Basic and acidic residues" evidence="1">
    <location>
        <begin position="14"/>
        <end position="24"/>
    </location>
</feature>
<dbReference type="AlphaFoldDB" id="A0A6J4SM68"/>
<feature type="non-terminal residue" evidence="2">
    <location>
        <position position="1"/>
    </location>
</feature>
<name>A0A6J4SM68_9SPHN</name>
<proteinExistence type="predicted"/>
<evidence type="ECO:0000256" key="1">
    <source>
        <dbReference type="SAM" id="MobiDB-lite"/>
    </source>
</evidence>
<feature type="compositionally biased region" description="Basic and acidic residues" evidence="1">
    <location>
        <begin position="62"/>
        <end position="73"/>
    </location>
</feature>
<reference evidence="2" key="1">
    <citation type="submission" date="2020-02" db="EMBL/GenBank/DDBJ databases">
        <authorList>
            <person name="Meier V. D."/>
        </authorList>
    </citation>
    <scope>NUCLEOTIDE SEQUENCE</scope>
    <source>
        <strain evidence="2">AVDCRST_MAG91</strain>
    </source>
</reference>
<evidence type="ECO:0000313" key="2">
    <source>
        <dbReference type="EMBL" id="CAA9497509.1"/>
    </source>
</evidence>
<organism evidence="2">
    <name type="scientific">uncultured Sphingomonadaceae bacterium</name>
    <dbReference type="NCBI Taxonomy" id="169976"/>
    <lineage>
        <taxon>Bacteria</taxon>
        <taxon>Pseudomonadati</taxon>
        <taxon>Pseudomonadota</taxon>
        <taxon>Alphaproteobacteria</taxon>
        <taxon>Sphingomonadales</taxon>
        <taxon>Sphingomonadaceae</taxon>
        <taxon>environmental samples</taxon>
    </lineage>
</organism>
<feature type="region of interest" description="Disordered" evidence="1">
    <location>
        <begin position="1"/>
        <end position="91"/>
    </location>
</feature>
<sequence>APACTYRCQIDDAPSEKNKEEPRSNAEVGSRHSGRLSRPRRGGSRARRADGYAEQTTPTGDQRSELDEPRAVDRAGGSQLPSATCRRQGRV</sequence>
<gene>
    <name evidence="2" type="ORF">AVDCRST_MAG91-866</name>
</gene>
<feature type="non-terminal residue" evidence="2">
    <location>
        <position position="91"/>
    </location>
</feature>
<feature type="compositionally biased region" description="Basic residues" evidence="1">
    <location>
        <begin position="32"/>
        <end position="46"/>
    </location>
</feature>
<accession>A0A6J4SM68</accession>
<dbReference type="EMBL" id="CADCVX010000197">
    <property type="protein sequence ID" value="CAA9497509.1"/>
    <property type="molecule type" value="Genomic_DNA"/>
</dbReference>
<protein>
    <submittedName>
        <fullName evidence="2">Uncharacterized protein</fullName>
    </submittedName>
</protein>